<evidence type="ECO:0000256" key="2">
    <source>
        <dbReference type="ARBA" id="ARBA00021975"/>
    </source>
</evidence>
<evidence type="ECO:0000256" key="1">
    <source>
        <dbReference type="ARBA" id="ARBA00006082"/>
    </source>
</evidence>
<evidence type="ECO:0000256" key="5">
    <source>
        <dbReference type="ARBA" id="ARBA00056874"/>
    </source>
</evidence>
<evidence type="ECO:0000256" key="4">
    <source>
        <dbReference type="ARBA" id="ARBA00023204"/>
    </source>
</evidence>
<evidence type="ECO:0000256" key="3">
    <source>
        <dbReference type="ARBA" id="ARBA00022763"/>
    </source>
</evidence>
<evidence type="ECO:0000313" key="9">
    <source>
        <dbReference type="EMBL" id="AKO32159.1"/>
    </source>
</evidence>
<dbReference type="InterPro" id="IPR037198">
    <property type="entry name" value="MutL_C_sf"/>
</dbReference>
<accession>A0AAC9EN59</accession>
<dbReference type="HAMAP" id="MF_00149">
    <property type="entry name" value="DNA_mis_repair"/>
    <property type="match status" value="1"/>
</dbReference>
<dbReference type="GO" id="GO:0032300">
    <property type="term" value="C:mismatch repair complex"/>
    <property type="evidence" value="ECO:0007669"/>
    <property type="project" value="InterPro"/>
</dbReference>
<protein>
    <recommendedName>
        <fullName evidence="2 6">DNA mismatch repair protein MutL</fullName>
    </recommendedName>
</protein>
<dbReference type="InterPro" id="IPR013507">
    <property type="entry name" value="DNA_mismatch_S5_2-like"/>
</dbReference>
<dbReference type="Gene3D" id="3.30.1540.20">
    <property type="entry name" value="MutL, C-terminal domain, dimerisation subdomain"/>
    <property type="match status" value="1"/>
</dbReference>
<dbReference type="CDD" id="cd03482">
    <property type="entry name" value="MutL_Trans_MutL"/>
    <property type="match status" value="1"/>
</dbReference>
<dbReference type="InterPro" id="IPR036890">
    <property type="entry name" value="HATPase_C_sf"/>
</dbReference>
<dbReference type="NCBIfam" id="TIGR00585">
    <property type="entry name" value="mutl"/>
    <property type="match status" value="1"/>
</dbReference>
<dbReference type="InterPro" id="IPR002099">
    <property type="entry name" value="MutL/Mlh/PMS"/>
</dbReference>
<dbReference type="Gene3D" id="3.30.230.10">
    <property type="match status" value="1"/>
</dbReference>
<dbReference type="FunFam" id="3.30.230.10:FF:000013">
    <property type="entry name" value="DNA mismatch repair endonuclease MutL"/>
    <property type="match status" value="1"/>
</dbReference>
<dbReference type="NCBIfam" id="NF000948">
    <property type="entry name" value="PRK00095.1-1"/>
    <property type="match status" value="1"/>
</dbReference>
<dbReference type="Gene3D" id="3.30.565.10">
    <property type="entry name" value="Histidine kinase-like ATPase, C-terminal domain"/>
    <property type="match status" value="1"/>
</dbReference>
<dbReference type="InterPro" id="IPR038973">
    <property type="entry name" value="MutL/Mlh/Pms-like"/>
</dbReference>
<dbReference type="Pfam" id="PF13589">
    <property type="entry name" value="HATPase_c_3"/>
    <property type="match status" value="1"/>
</dbReference>
<dbReference type="SUPFAM" id="SSF54211">
    <property type="entry name" value="Ribosomal protein S5 domain 2-like"/>
    <property type="match status" value="1"/>
</dbReference>
<evidence type="ECO:0000259" key="7">
    <source>
        <dbReference type="SMART" id="SM00853"/>
    </source>
</evidence>
<dbReference type="GO" id="GO:0140664">
    <property type="term" value="F:ATP-dependent DNA damage sensor activity"/>
    <property type="evidence" value="ECO:0007669"/>
    <property type="project" value="InterPro"/>
</dbReference>
<evidence type="ECO:0000256" key="6">
    <source>
        <dbReference type="HAMAP-Rule" id="MF_00149"/>
    </source>
</evidence>
<keyword evidence="3 6" id="KW-0227">DNA damage</keyword>
<organism evidence="9 10">
    <name type="scientific">Haemophilus ducreyi</name>
    <dbReference type="NCBI Taxonomy" id="730"/>
    <lineage>
        <taxon>Bacteria</taxon>
        <taxon>Pseudomonadati</taxon>
        <taxon>Pseudomonadota</taxon>
        <taxon>Gammaproteobacteria</taxon>
        <taxon>Pasteurellales</taxon>
        <taxon>Pasteurellaceae</taxon>
        <taxon>Haemophilus</taxon>
    </lineage>
</organism>
<feature type="domain" description="MutL C-terminal dimerisation" evidence="7">
    <location>
        <begin position="438"/>
        <end position="566"/>
    </location>
</feature>
<dbReference type="RefSeq" id="WP_010944705.1">
    <property type="nucleotide sequence ID" value="NZ_CP011218.1"/>
</dbReference>
<dbReference type="InterPro" id="IPR020568">
    <property type="entry name" value="Ribosomal_Su5_D2-typ_SF"/>
</dbReference>
<dbReference type="OMA" id="WKHDDLH"/>
<dbReference type="SMART" id="SM01340">
    <property type="entry name" value="DNA_mis_repair"/>
    <property type="match status" value="1"/>
</dbReference>
<comment type="function">
    <text evidence="5 6">This protein is involved in the repair of mismatches in DNA. It is required for dam-dependent methyl-directed DNA mismatch repair. May act as a 'molecular matchmaker', a protein that promotes the formation of a stable complex between two or more DNA-binding proteins in an ATP-dependent manner without itself being part of a final effector complex.</text>
</comment>
<dbReference type="Pfam" id="PF08676">
    <property type="entry name" value="MutL_C"/>
    <property type="match status" value="1"/>
</dbReference>
<gene>
    <name evidence="6" type="primary">mutL</name>
    <name evidence="9" type="ORF">RZ57_02905</name>
</gene>
<dbReference type="EMBL" id="CP011219">
    <property type="protein sequence ID" value="AKO32159.1"/>
    <property type="molecule type" value="Genomic_DNA"/>
</dbReference>
<dbReference type="CDD" id="cd16926">
    <property type="entry name" value="HATPase_MutL-MLH-PMS-like"/>
    <property type="match status" value="1"/>
</dbReference>
<name>A0AAC9EN59_HAEDC</name>
<dbReference type="AlphaFoldDB" id="A0AAC9EN59"/>
<dbReference type="PANTHER" id="PTHR10073">
    <property type="entry name" value="DNA MISMATCH REPAIR PROTEIN MLH, PMS, MUTL"/>
    <property type="match status" value="1"/>
</dbReference>
<dbReference type="SMR" id="A0AAC9EN59"/>
<dbReference type="GO" id="GO:0030983">
    <property type="term" value="F:mismatched DNA binding"/>
    <property type="evidence" value="ECO:0007669"/>
    <property type="project" value="InterPro"/>
</dbReference>
<comment type="similarity">
    <text evidence="1 6">Belongs to the DNA mismatch repair MutL/HexB family.</text>
</comment>
<sequence>MTQHLIHILPPQLANQIAAGEVVERPASVVKELVENSLDAGANHIQIDIEKGGAQLIRLRDNGCGIAKQDLTLALTRHATSKIATLADLEMILSLGFRGEALASISSVSRLTLTSRTANQTEAWQAYTQGREMNVEIQPASHPVGTTIEVANLFFNTPARRKFLRTDKTEFNHIDEVVRRIALAKPTISFTLTHNGKIIRQYRKVADQSVAQQQKRVAAICGNHFLQQATHIEWQHGDLHLYGWVSSPQLARPQNDLSYSYVNGRVMRDKIINHAVRQAYAELIPTGDQPAFILFLDLNPTELDVNVHPAKHEVRFHQARLIHGFILQGVQNALQAQLALTPTDNQTDSVAETKACYTADNNRAAAGSNIFSSTPYPRYSGATNRPTKTAQQCYAELINTDKNDNANVAPIIYAEPLTTQATPAITETADPYPHHSQVLALVENKALLLKEQEHFYVVPLKKLAQLQLTLSLAEKKSQPLLIPLSLSLDQAQAERWQQYQAQLLDSGFEIKQKHWQGQTRLSIIAVPQCLRQQNLQQLLLQLFNQHTDDLADFFAKNSELMTTYSLPEGTRLIANIEQQAKTQLADLKLAVDFSAYLT</sequence>
<keyword evidence="4 6" id="KW-0234">DNA repair</keyword>
<dbReference type="InterPro" id="IPR020667">
    <property type="entry name" value="DNA_mismatch_repair_MutL"/>
</dbReference>
<dbReference type="PROSITE" id="PS00058">
    <property type="entry name" value="DNA_MISMATCH_REPAIR_1"/>
    <property type="match status" value="1"/>
</dbReference>
<dbReference type="SMART" id="SM00853">
    <property type="entry name" value="MutL_C"/>
    <property type="match status" value="1"/>
</dbReference>
<feature type="domain" description="DNA mismatch repair protein S5" evidence="8">
    <location>
        <begin position="217"/>
        <end position="335"/>
    </location>
</feature>
<dbReference type="FunFam" id="3.30.565.10:FF:000003">
    <property type="entry name" value="DNA mismatch repair endonuclease MutL"/>
    <property type="match status" value="1"/>
</dbReference>
<dbReference type="InterPro" id="IPR042121">
    <property type="entry name" value="MutL_C_regsub"/>
</dbReference>
<evidence type="ECO:0000313" key="10">
    <source>
        <dbReference type="Proteomes" id="UP000060132"/>
    </source>
</evidence>
<dbReference type="PANTHER" id="PTHR10073:SF12">
    <property type="entry name" value="DNA MISMATCH REPAIR PROTEIN MLH1"/>
    <property type="match status" value="1"/>
</dbReference>
<dbReference type="InterPro" id="IPR014790">
    <property type="entry name" value="MutL_C"/>
</dbReference>
<dbReference type="GO" id="GO:0005524">
    <property type="term" value="F:ATP binding"/>
    <property type="evidence" value="ECO:0007669"/>
    <property type="project" value="InterPro"/>
</dbReference>
<dbReference type="Gene3D" id="3.30.1370.100">
    <property type="entry name" value="MutL, C-terminal domain, regulatory subdomain"/>
    <property type="match status" value="1"/>
</dbReference>
<reference evidence="9 10" key="1">
    <citation type="journal article" date="2015" name="PLoS Negl. Trop. Dis.">
        <title>Haemophilus ducreyi Cutaneous Ulcer Strains Are Nearly Identical to Class I Genital Ulcer Strains.</title>
        <authorList>
            <person name="Gangaiah D."/>
            <person name="Webb K.M."/>
            <person name="Humphreys T.L."/>
            <person name="Fortney K.R."/>
            <person name="Toh E."/>
            <person name="Tai A."/>
            <person name="Katz S.S."/>
            <person name="Pillay A."/>
            <person name="Chen C.Y."/>
            <person name="Roberts S.A."/>
            <person name="Munson R.S.Jr."/>
            <person name="Spinola S.M."/>
        </authorList>
    </citation>
    <scope>NUCLEOTIDE SEQUENCE [LARGE SCALE GENOMIC DNA]</scope>
    <source>
        <strain evidence="10">CLU2</strain>
    </source>
</reference>
<evidence type="ECO:0000259" key="8">
    <source>
        <dbReference type="SMART" id="SM01340"/>
    </source>
</evidence>
<dbReference type="SUPFAM" id="SSF55874">
    <property type="entry name" value="ATPase domain of HSP90 chaperone/DNA topoisomerase II/histidine kinase"/>
    <property type="match status" value="1"/>
</dbReference>
<dbReference type="GO" id="GO:0016887">
    <property type="term" value="F:ATP hydrolysis activity"/>
    <property type="evidence" value="ECO:0007669"/>
    <property type="project" value="InterPro"/>
</dbReference>
<dbReference type="Pfam" id="PF01119">
    <property type="entry name" value="DNA_mis_repair"/>
    <property type="match status" value="1"/>
</dbReference>
<dbReference type="Proteomes" id="UP000060132">
    <property type="component" value="Chromosome"/>
</dbReference>
<dbReference type="InterPro" id="IPR014721">
    <property type="entry name" value="Ribsml_uS5_D2-typ_fold_subgr"/>
</dbReference>
<dbReference type="SUPFAM" id="SSF118116">
    <property type="entry name" value="DNA mismatch repair protein MutL"/>
    <property type="match status" value="1"/>
</dbReference>
<dbReference type="InterPro" id="IPR014762">
    <property type="entry name" value="DNA_mismatch_repair_CS"/>
</dbReference>
<dbReference type="GO" id="GO:0006298">
    <property type="term" value="P:mismatch repair"/>
    <property type="evidence" value="ECO:0007669"/>
    <property type="project" value="UniProtKB-UniRule"/>
</dbReference>
<proteinExistence type="inferred from homology"/>
<dbReference type="InterPro" id="IPR042120">
    <property type="entry name" value="MutL_C_dimsub"/>
</dbReference>